<keyword evidence="3" id="KW-0779">Telomere</keyword>
<dbReference type="FunCoup" id="G8ZLI6">
    <property type="interactions" value="23"/>
</dbReference>
<evidence type="ECO:0000256" key="1">
    <source>
        <dbReference type="ARBA" id="ARBA00004574"/>
    </source>
</evidence>
<dbReference type="InterPro" id="IPR024263">
    <property type="entry name" value="Stn1_C_fungi"/>
</dbReference>
<dbReference type="GO" id="GO:0043047">
    <property type="term" value="F:single-stranded telomeric DNA binding"/>
    <property type="evidence" value="ECO:0007669"/>
    <property type="project" value="EnsemblFungi"/>
</dbReference>
<evidence type="ECO:0000256" key="2">
    <source>
        <dbReference type="ARBA" id="ARBA00022454"/>
    </source>
</evidence>
<organism evidence="6 7">
    <name type="scientific">Torulaspora delbrueckii</name>
    <name type="common">Yeast</name>
    <name type="synonym">Candida colliculosa</name>
    <dbReference type="NCBI Taxonomy" id="4950"/>
    <lineage>
        <taxon>Eukaryota</taxon>
        <taxon>Fungi</taxon>
        <taxon>Dikarya</taxon>
        <taxon>Ascomycota</taxon>
        <taxon>Saccharomycotina</taxon>
        <taxon>Saccharomycetes</taxon>
        <taxon>Saccharomycetales</taxon>
        <taxon>Saccharomycetaceae</taxon>
        <taxon>Torulaspora</taxon>
    </lineage>
</organism>
<dbReference type="Pfam" id="PF10451">
    <property type="entry name" value="Stn1"/>
    <property type="match status" value="1"/>
</dbReference>
<accession>G8ZLI6</accession>
<evidence type="ECO:0000259" key="5">
    <source>
        <dbReference type="Pfam" id="PF12659"/>
    </source>
</evidence>
<dbReference type="Pfam" id="PF12659">
    <property type="entry name" value="Stn1_C"/>
    <property type="match status" value="1"/>
</dbReference>
<dbReference type="GO" id="GO:0061770">
    <property type="term" value="F:translation elongation factor binding"/>
    <property type="evidence" value="ECO:0007669"/>
    <property type="project" value="EnsemblFungi"/>
</dbReference>
<dbReference type="GO" id="GO:1990879">
    <property type="term" value="C:CST complex"/>
    <property type="evidence" value="ECO:0007669"/>
    <property type="project" value="EnsemblFungi"/>
</dbReference>
<name>G8ZLI6_TORDE</name>
<sequence length="469" mass="53522">MGSCHHVAHQEGELIFYVPALFAHGLHNGGSGVPLLMSDLLRCVEESKKVSSIYYSGQVSCIFWKNHPIGRVCVLGVVMGVKWKWINNEDYVFLFMDDFSSQTSHKTKTLVCKCLEDVLLGQGVSINSMVGERFRLYGQMNLCYGELQVEVVEQCDSLTDEIDHWQSSLEQIIELNVPWQLDEQVLQDVLTQGSSCGIEYEGVTNFTTPIRLKARRDFIEELQVEKYKEELEIVSPYREISNQEMDSLSGSSLESSARLPFEDSLARKETLLVGTQSSVVDATVEYVVDDQSISVCNENQARAQVLKHLLSCPDRTISIVELYQMSQIYDLISNISAIRFNRQNIMLVKSLEQLKTETFFRLIDYLVTSGLLKYVNRNVIDLMPLKSLYAYCTKRLRALIKMQCYLGTIEVKIIRQKLSLPSLSQKAIIDTFKEALRVAAYGHPNLFTGWWIEINSEKESAIHLEYKKI</sequence>
<feature type="domain" description="Stn1 C-terminal fungi" evidence="5">
    <location>
        <begin position="304"/>
        <end position="466"/>
    </location>
</feature>
<protein>
    <recommendedName>
        <fullName evidence="8">CST complex subunit Stn1 N-terminal domain-containing protein</fullName>
    </recommendedName>
</protein>
<dbReference type="Gene3D" id="2.40.50.1040">
    <property type="match status" value="1"/>
</dbReference>
<reference evidence="6 7" key="1">
    <citation type="journal article" date="2011" name="Proc. Natl. Acad. Sci. U.S.A.">
        <title>Evolutionary erosion of yeast sex chromosomes by mating-type switching accidents.</title>
        <authorList>
            <person name="Gordon J.L."/>
            <person name="Armisen D."/>
            <person name="Proux-Wera E."/>
            <person name="Oheigeartaigh S.S."/>
            <person name="Byrne K.P."/>
            <person name="Wolfe K.H."/>
        </authorList>
    </citation>
    <scope>NUCLEOTIDE SEQUENCE [LARGE SCALE GENOMIC DNA]</scope>
    <source>
        <strain evidence="7">ATCC 10662 / CBS 1146 / NBRC 0425 / NCYC 2629 / NRRL Y-866</strain>
    </source>
</reference>
<dbReference type="EMBL" id="HE616742">
    <property type="protein sequence ID" value="CCE89480.1"/>
    <property type="molecule type" value="Genomic_DNA"/>
</dbReference>
<dbReference type="eggNOG" id="ENOG502S0RQ">
    <property type="taxonomic scope" value="Eukaryota"/>
</dbReference>
<evidence type="ECO:0000256" key="3">
    <source>
        <dbReference type="ARBA" id="ARBA00022895"/>
    </source>
</evidence>
<gene>
    <name evidence="6" type="primary">TDEL0A01480</name>
    <name evidence="6" type="ORF">TDEL_0A01480</name>
</gene>
<dbReference type="InParanoid" id="G8ZLI6"/>
<keyword evidence="2" id="KW-0158">Chromosome</keyword>
<dbReference type="STRING" id="1076872.G8ZLI6"/>
<dbReference type="GO" id="GO:0032211">
    <property type="term" value="P:negative regulation of telomere maintenance via telomerase"/>
    <property type="evidence" value="ECO:0007669"/>
    <property type="project" value="EnsemblFungi"/>
</dbReference>
<dbReference type="Gene3D" id="3.30.1370.230">
    <property type="entry name" value="Stn1, C-terminal wHTH domain"/>
    <property type="match status" value="1"/>
</dbReference>
<evidence type="ECO:0000313" key="6">
    <source>
        <dbReference type="EMBL" id="CCE89480.1"/>
    </source>
</evidence>
<dbReference type="HOGENOM" id="CLU_582904_0_0_1"/>
<feature type="domain" description="CST complex subunit Stn1 N-terminal" evidence="4">
    <location>
        <begin position="34"/>
        <end position="242"/>
    </location>
</feature>
<dbReference type="Proteomes" id="UP000005627">
    <property type="component" value="Chromosome 1"/>
</dbReference>
<dbReference type="Gene3D" id="1.10.10.1080">
    <property type="entry name" value="Stn1, N-terminal wHTH domain"/>
    <property type="match status" value="1"/>
</dbReference>
<dbReference type="RefSeq" id="XP_003678691.1">
    <property type="nucleotide sequence ID" value="XM_003678643.1"/>
</dbReference>
<dbReference type="OrthoDB" id="77828at2759"/>
<evidence type="ECO:0000259" key="4">
    <source>
        <dbReference type="Pfam" id="PF10451"/>
    </source>
</evidence>
<dbReference type="KEGG" id="tdl:TDEL_0A01480"/>
<dbReference type="GO" id="GO:0016233">
    <property type="term" value="P:telomere capping"/>
    <property type="evidence" value="ECO:0007669"/>
    <property type="project" value="EnsemblFungi"/>
</dbReference>
<dbReference type="InterPro" id="IPR018856">
    <property type="entry name" value="Stn1_N"/>
</dbReference>
<keyword evidence="7" id="KW-1185">Reference proteome</keyword>
<comment type="subcellular location">
    <subcellularLocation>
        <location evidence="1">Chromosome</location>
        <location evidence="1">Telomere</location>
    </subcellularLocation>
</comment>
<dbReference type="InterPro" id="IPR038240">
    <property type="entry name" value="Stn1_C_sf"/>
</dbReference>
<dbReference type="AlphaFoldDB" id="G8ZLI6"/>
<dbReference type="GeneID" id="11503150"/>
<evidence type="ECO:0000313" key="7">
    <source>
        <dbReference type="Proteomes" id="UP000005627"/>
    </source>
</evidence>
<evidence type="ECO:0008006" key="8">
    <source>
        <dbReference type="Google" id="ProtNLM"/>
    </source>
</evidence>
<proteinExistence type="predicted"/>